<dbReference type="SUPFAM" id="SSF53098">
    <property type="entry name" value="Ribonuclease H-like"/>
    <property type="match status" value="1"/>
</dbReference>
<proteinExistence type="predicted"/>
<dbReference type="GO" id="GO:0003676">
    <property type="term" value="F:nucleic acid binding"/>
    <property type="evidence" value="ECO:0007669"/>
    <property type="project" value="InterPro"/>
</dbReference>
<accession>A0AAW2L110</accession>
<gene>
    <name evidence="1" type="ORF">Sradi_5695500</name>
</gene>
<dbReference type="InterPro" id="IPR036397">
    <property type="entry name" value="RNaseH_sf"/>
</dbReference>
<dbReference type="EMBL" id="JACGWJ010000026">
    <property type="protein sequence ID" value="KAL0312962.1"/>
    <property type="molecule type" value="Genomic_DNA"/>
</dbReference>
<dbReference type="PANTHER" id="PTHR48475">
    <property type="entry name" value="RIBONUCLEASE H"/>
    <property type="match status" value="1"/>
</dbReference>
<dbReference type="PANTHER" id="PTHR48475:SF2">
    <property type="entry name" value="RIBONUCLEASE H"/>
    <property type="match status" value="1"/>
</dbReference>
<reference evidence="1" key="1">
    <citation type="submission" date="2020-06" db="EMBL/GenBank/DDBJ databases">
        <authorList>
            <person name="Li T."/>
            <person name="Hu X."/>
            <person name="Zhang T."/>
            <person name="Song X."/>
            <person name="Zhang H."/>
            <person name="Dai N."/>
            <person name="Sheng W."/>
            <person name="Hou X."/>
            <person name="Wei L."/>
        </authorList>
    </citation>
    <scope>NUCLEOTIDE SEQUENCE</scope>
    <source>
        <strain evidence="1">G02</strain>
        <tissue evidence="1">Leaf</tissue>
    </source>
</reference>
<organism evidence="1">
    <name type="scientific">Sesamum radiatum</name>
    <name type="common">Black benniseed</name>
    <dbReference type="NCBI Taxonomy" id="300843"/>
    <lineage>
        <taxon>Eukaryota</taxon>
        <taxon>Viridiplantae</taxon>
        <taxon>Streptophyta</taxon>
        <taxon>Embryophyta</taxon>
        <taxon>Tracheophyta</taxon>
        <taxon>Spermatophyta</taxon>
        <taxon>Magnoliopsida</taxon>
        <taxon>eudicotyledons</taxon>
        <taxon>Gunneridae</taxon>
        <taxon>Pentapetalae</taxon>
        <taxon>asterids</taxon>
        <taxon>lamiids</taxon>
        <taxon>Lamiales</taxon>
        <taxon>Pedaliaceae</taxon>
        <taxon>Sesamum</taxon>
    </lineage>
</organism>
<name>A0AAW2L110_SESRA</name>
<sequence>MLKSTMCLGKFMKGAVVTIRETGHWHKRLEDKGNPLVNKHTEVTNRILLQHLKTRLEGAKGSWVEELPGVLWAYRTTLRTATGETPFCLVYGSEAVVPAGIRDETARIMQYELEENRQARNFDLATIKETRDKAFAKILHYKSLMMKSYNSKVKLRNFQVGDSVLKEVEISKHVGKFDPN</sequence>
<evidence type="ECO:0008006" key="2">
    <source>
        <dbReference type="Google" id="ProtNLM"/>
    </source>
</evidence>
<dbReference type="AlphaFoldDB" id="A0AAW2L110"/>
<dbReference type="Gene3D" id="3.30.420.10">
    <property type="entry name" value="Ribonuclease H-like superfamily/Ribonuclease H"/>
    <property type="match status" value="1"/>
</dbReference>
<comment type="caution">
    <text evidence="1">The sequence shown here is derived from an EMBL/GenBank/DDBJ whole genome shotgun (WGS) entry which is preliminary data.</text>
</comment>
<dbReference type="InterPro" id="IPR012337">
    <property type="entry name" value="RNaseH-like_sf"/>
</dbReference>
<reference evidence="1" key="2">
    <citation type="journal article" date="2024" name="Plant">
        <title>Genomic evolution and insights into agronomic trait innovations of Sesamum species.</title>
        <authorList>
            <person name="Miao H."/>
            <person name="Wang L."/>
            <person name="Qu L."/>
            <person name="Liu H."/>
            <person name="Sun Y."/>
            <person name="Le M."/>
            <person name="Wang Q."/>
            <person name="Wei S."/>
            <person name="Zheng Y."/>
            <person name="Lin W."/>
            <person name="Duan Y."/>
            <person name="Cao H."/>
            <person name="Xiong S."/>
            <person name="Wang X."/>
            <person name="Wei L."/>
            <person name="Li C."/>
            <person name="Ma Q."/>
            <person name="Ju M."/>
            <person name="Zhao R."/>
            <person name="Li G."/>
            <person name="Mu C."/>
            <person name="Tian Q."/>
            <person name="Mei H."/>
            <person name="Zhang T."/>
            <person name="Gao T."/>
            <person name="Zhang H."/>
        </authorList>
    </citation>
    <scope>NUCLEOTIDE SEQUENCE</scope>
    <source>
        <strain evidence="1">G02</strain>
    </source>
</reference>
<evidence type="ECO:0000313" key="1">
    <source>
        <dbReference type="EMBL" id="KAL0312962.1"/>
    </source>
</evidence>
<protein>
    <recommendedName>
        <fullName evidence="2">Reverse transcriptase domain-containing protein</fullName>
    </recommendedName>
</protein>